<dbReference type="SUPFAM" id="SSF48371">
    <property type="entry name" value="ARM repeat"/>
    <property type="match status" value="1"/>
</dbReference>
<dbReference type="EMBL" id="GL376562">
    <property type="status" value="NOT_ANNOTATED_CDS"/>
    <property type="molecule type" value="Genomic_DNA"/>
</dbReference>
<name>K3X215_GLOUD</name>
<evidence type="ECO:0000313" key="5">
    <source>
        <dbReference type="EnsemblProtists" id="PYU1_T011264"/>
    </source>
</evidence>
<evidence type="ECO:0000256" key="1">
    <source>
        <dbReference type="ARBA" id="ARBA00022618"/>
    </source>
</evidence>
<protein>
    <recommendedName>
        <fullName evidence="4">Ataxin-10 domain-containing protein</fullName>
    </recommendedName>
</protein>
<dbReference type="InterPro" id="IPR051374">
    <property type="entry name" value="Ataxin-10/CTR86_families"/>
</dbReference>
<feature type="region of interest" description="Disordered" evidence="3">
    <location>
        <begin position="358"/>
        <end position="384"/>
    </location>
</feature>
<evidence type="ECO:0000256" key="3">
    <source>
        <dbReference type="SAM" id="MobiDB-lite"/>
    </source>
</evidence>
<sequence>MMKEDLEALAAQCRSDAFRQTLAASDVWFRIEHTLDDAIAVLRQSIVVVGNTSSDIASASSNGINDREGNEDDDDEDDGLGFTIRVSRNQMQNGTLDGDFAATSVEVRGDVAEVSKQIEMATSAFRLLRIACVACRPNQSACGATRVIHLAHDFVVGCCHWVDIEDDRLKKSRFNFSSIVSPGTKQTKWLYGSFSSQIISSGSQLQWNPRLITVAQYLYKVLVECQEHRKIVAFTAALVLNCINSQDTNDSAVHARRVDLVCARNLVITMLQRCLVKPAVTSGAAPTVRSLRIDEQQQDPAFEWLCLLFRVLFEANFAKDLYNAVGAHMLSKLWSRVTPEQLILLRMLTMWITSSASPTKQSRRESGDQARDVAPSNAQGTATTPGAFASTTFFEFVKHTWVYVTTVSDEDRPEEAEEVRKQMWRELENDAKLLLLDMMGEITQDASVIFSDDAELLLVSLLEELQRVWQLRRLGEVPTQAATNAPVARTSSSSDAENVSGGSDPFGYRSGIIRTIGNLCFRHTRHQDIVREQGYLVLFLNHCNIDDANPMVREWSLVALRNLCEGNEANQQYINALKPQSTPSGAAAPSSS</sequence>
<dbReference type="EnsemblProtists" id="PYU1_T011264">
    <property type="protein sequence ID" value="PYU1_T011264"/>
    <property type="gene ID" value="PYU1_G011239"/>
</dbReference>
<evidence type="ECO:0000313" key="6">
    <source>
        <dbReference type="Proteomes" id="UP000019132"/>
    </source>
</evidence>
<reference evidence="5" key="3">
    <citation type="submission" date="2015-02" db="UniProtKB">
        <authorList>
            <consortium name="EnsemblProtists"/>
        </authorList>
    </citation>
    <scope>IDENTIFICATION</scope>
    <source>
        <strain evidence="5">DAOM BR144</strain>
    </source>
</reference>
<feature type="region of interest" description="Disordered" evidence="3">
    <location>
        <begin position="480"/>
        <end position="502"/>
    </location>
</feature>
<dbReference type="Pfam" id="PF09759">
    <property type="entry name" value="Atx10homo_assoc"/>
    <property type="match status" value="1"/>
</dbReference>
<dbReference type="InParanoid" id="K3X215"/>
<dbReference type="InterPro" id="IPR019156">
    <property type="entry name" value="Ataxin-10_domain"/>
</dbReference>
<keyword evidence="1" id="KW-0132">Cell division</keyword>
<feature type="domain" description="Ataxin-10" evidence="4">
    <location>
        <begin position="508"/>
        <end position="582"/>
    </location>
</feature>
<reference evidence="6" key="1">
    <citation type="journal article" date="2010" name="Genome Biol.">
        <title>Genome sequence of the necrotrophic plant pathogen Pythium ultimum reveals original pathogenicity mechanisms and effector repertoire.</title>
        <authorList>
            <person name="Levesque C.A."/>
            <person name="Brouwer H."/>
            <person name="Cano L."/>
            <person name="Hamilton J.P."/>
            <person name="Holt C."/>
            <person name="Huitema E."/>
            <person name="Raffaele S."/>
            <person name="Robideau G.P."/>
            <person name="Thines M."/>
            <person name="Win J."/>
            <person name="Zerillo M.M."/>
            <person name="Beakes G.W."/>
            <person name="Boore J.L."/>
            <person name="Busam D."/>
            <person name="Dumas B."/>
            <person name="Ferriera S."/>
            <person name="Fuerstenberg S.I."/>
            <person name="Gachon C.M."/>
            <person name="Gaulin E."/>
            <person name="Govers F."/>
            <person name="Grenville-Briggs L."/>
            <person name="Horner N."/>
            <person name="Hostetler J."/>
            <person name="Jiang R.H."/>
            <person name="Johnson J."/>
            <person name="Krajaejun T."/>
            <person name="Lin H."/>
            <person name="Meijer H.J."/>
            <person name="Moore B."/>
            <person name="Morris P."/>
            <person name="Phuntmart V."/>
            <person name="Puiu D."/>
            <person name="Shetty J."/>
            <person name="Stajich J.E."/>
            <person name="Tripathy S."/>
            <person name="Wawra S."/>
            <person name="van West P."/>
            <person name="Whitty B.R."/>
            <person name="Coutinho P.M."/>
            <person name="Henrissat B."/>
            <person name="Martin F."/>
            <person name="Thomas P.D."/>
            <person name="Tyler B.M."/>
            <person name="De Vries R.P."/>
            <person name="Kamoun S."/>
            <person name="Yandell M."/>
            <person name="Tisserat N."/>
            <person name="Buell C.R."/>
        </authorList>
    </citation>
    <scope>NUCLEOTIDE SEQUENCE</scope>
    <source>
        <strain evidence="6">DAOM:BR144</strain>
    </source>
</reference>
<dbReference type="eggNOG" id="KOG2676">
    <property type="taxonomic scope" value="Eukaryota"/>
</dbReference>
<dbReference type="AlphaFoldDB" id="K3X215"/>
<reference evidence="6" key="2">
    <citation type="submission" date="2010-04" db="EMBL/GenBank/DDBJ databases">
        <authorList>
            <person name="Buell R."/>
            <person name="Hamilton J."/>
            <person name="Hostetler J."/>
        </authorList>
    </citation>
    <scope>NUCLEOTIDE SEQUENCE [LARGE SCALE GENOMIC DNA]</scope>
    <source>
        <strain evidence="6">DAOM:BR144</strain>
    </source>
</reference>
<dbReference type="InterPro" id="IPR016024">
    <property type="entry name" value="ARM-type_fold"/>
</dbReference>
<feature type="compositionally biased region" description="Acidic residues" evidence="3">
    <location>
        <begin position="69"/>
        <end position="79"/>
    </location>
</feature>
<dbReference type="HOGENOM" id="CLU_530435_0_0_1"/>
<dbReference type="GO" id="GO:0005829">
    <property type="term" value="C:cytosol"/>
    <property type="evidence" value="ECO:0007669"/>
    <property type="project" value="TreeGrafter"/>
</dbReference>
<feature type="compositionally biased region" description="Basic and acidic residues" evidence="3">
    <location>
        <begin position="362"/>
        <end position="371"/>
    </location>
</feature>
<dbReference type="VEuPathDB" id="FungiDB:PYU1_G011239"/>
<feature type="region of interest" description="Disordered" evidence="3">
    <location>
        <begin position="56"/>
        <end position="80"/>
    </location>
</feature>
<accession>K3X215</accession>
<keyword evidence="6" id="KW-1185">Reference proteome</keyword>
<evidence type="ECO:0000256" key="2">
    <source>
        <dbReference type="ARBA" id="ARBA00023306"/>
    </source>
</evidence>
<keyword evidence="2" id="KW-0131">Cell cycle</keyword>
<proteinExistence type="predicted"/>
<dbReference type="GO" id="GO:0051301">
    <property type="term" value="P:cell division"/>
    <property type="evidence" value="ECO:0007669"/>
    <property type="project" value="UniProtKB-KW"/>
</dbReference>
<dbReference type="STRING" id="431595.K3X215"/>
<dbReference type="InterPro" id="IPR011989">
    <property type="entry name" value="ARM-like"/>
</dbReference>
<feature type="compositionally biased region" description="Polar residues" evidence="3">
    <location>
        <begin position="489"/>
        <end position="501"/>
    </location>
</feature>
<dbReference type="OMA" id="ECHQYRK"/>
<dbReference type="PANTHER" id="PTHR13255">
    <property type="entry name" value="ATAXIN-10"/>
    <property type="match status" value="1"/>
</dbReference>
<evidence type="ECO:0000259" key="4">
    <source>
        <dbReference type="Pfam" id="PF09759"/>
    </source>
</evidence>
<dbReference type="Gene3D" id="1.25.10.10">
    <property type="entry name" value="Leucine-rich Repeat Variant"/>
    <property type="match status" value="1"/>
</dbReference>
<dbReference type="PANTHER" id="PTHR13255:SF0">
    <property type="entry name" value="ATAXIN-10"/>
    <property type="match status" value="1"/>
</dbReference>
<organism evidence="5 6">
    <name type="scientific">Globisporangium ultimum (strain ATCC 200006 / CBS 805.95 / DAOM BR144)</name>
    <name type="common">Pythium ultimum</name>
    <dbReference type="NCBI Taxonomy" id="431595"/>
    <lineage>
        <taxon>Eukaryota</taxon>
        <taxon>Sar</taxon>
        <taxon>Stramenopiles</taxon>
        <taxon>Oomycota</taxon>
        <taxon>Peronosporomycetes</taxon>
        <taxon>Pythiales</taxon>
        <taxon>Pythiaceae</taxon>
        <taxon>Globisporangium</taxon>
    </lineage>
</organism>
<dbReference type="Proteomes" id="UP000019132">
    <property type="component" value="Unassembled WGS sequence"/>
</dbReference>